<dbReference type="SUPFAM" id="SSF51045">
    <property type="entry name" value="WW domain"/>
    <property type="match status" value="1"/>
</dbReference>
<dbReference type="CDD" id="cd00201">
    <property type="entry name" value="WW"/>
    <property type="match status" value="1"/>
</dbReference>
<accession>A0A1V9XHI0</accession>
<dbReference type="Gene3D" id="2.20.70.10">
    <property type="match status" value="1"/>
</dbReference>
<keyword evidence="3" id="KW-1185">Reference proteome</keyword>
<dbReference type="OrthoDB" id="2020426at2759"/>
<gene>
    <name evidence="2" type="ORF">BIW11_01233</name>
</gene>
<dbReference type="EMBL" id="MNPL01010996">
    <property type="protein sequence ID" value="OQR72822.1"/>
    <property type="molecule type" value="Genomic_DNA"/>
</dbReference>
<dbReference type="InParanoid" id="A0A1V9XHI0"/>
<reference evidence="2 3" key="1">
    <citation type="journal article" date="2017" name="Gigascience">
        <title>Draft genome of the honey bee ectoparasitic mite, Tropilaelaps mercedesae, is shaped by the parasitic life history.</title>
        <authorList>
            <person name="Dong X."/>
            <person name="Armstrong S.D."/>
            <person name="Xia D."/>
            <person name="Makepeace B.L."/>
            <person name="Darby A.C."/>
            <person name="Kadowaki T."/>
        </authorList>
    </citation>
    <scope>NUCLEOTIDE SEQUENCE [LARGE SCALE GENOMIC DNA]</scope>
    <source>
        <strain evidence="2">Wuxi-XJTLU</strain>
    </source>
</reference>
<proteinExistence type="predicted"/>
<evidence type="ECO:0000313" key="2">
    <source>
        <dbReference type="EMBL" id="OQR72822.1"/>
    </source>
</evidence>
<name>A0A1V9XHI0_9ACAR</name>
<dbReference type="PROSITE" id="PS01159">
    <property type="entry name" value="WW_DOMAIN_1"/>
    <property type="match status" value="1"/>
</dbReference>
<dbReference type="InterPro" id="IPR001202">
    <property type="entry name" value="WW_dom"/>
</dbReference>
<protein>
    <submittedName>
        <fullName evidence="2">Protein kibra-like</fullName>
    </submittedName>
</protein>
<dbReference type="InterPro" id="IPR036020">
    <property type="entry name" value="WW_dom_sf"/>
</dbReference>
<dbReference type="PROSITE" id="PS50020">
    <property type="entry name" value="WW_DOMAIN_2"/>
    <property type="match status" value="1"/>
</dbReference>
<dbReference type="STRING" id="418985.A0A1V9XHI0"/>
<dbReference type="Pfam" id="PF00397">
    <property type="entry name" value="WW"/>
    <property type="match status" value="1"/>
</dbReference>
<evidence type="ECO:0000259" key="1">
    <source>
        <dbReference type="PROSITE" id="PS50020"/>
    </source>
</evidence>
<organism evidence="2 3">
    <name type="scientific">Tropilaelaps mercedesae</name>
    <dbReference type="NCBI Taxonomy" id="418985"/>
    <lineage>
        <taxon>Eukaryota</taxon>
        <taxon>Metazoa</taxon>
        <taxon>Ecdysozoa</taxon>
        <taxon>Arthropoda</taxon>
        <taxon>Chelicerata</taxon>
        <taxon>Arachnida</taxon>
        <taxon>Acari</taxon>
        <taxon>Parasitiformes</taxon>
        <taxon>Mesostigmata</taxon>
        <taxon>Gamasina</taxon>
        <taxon>Dermanyssoidea</taxon>
        <taxon>Laelapidae</taxon>
        <taxon>Tropilaelaps</taxon>
    </lineage>
</organism>
<feature type="non-terminal residue" evidence="2">
    <location>
        <position position="40"/>
    </location>
</feature>
<feature type="domain" description="WW" evidence="1">
    <location>
        <begin position="7"/>
        <end position="40"/>
    </location>
</feature>
<evidence type="ECO:0000313" key="3">
    <source>
        <dbReference type="Proteomes" id="UP000192247"/>
    </source>
</evidence>
<dbReference type="SMART" id="SM00456">
    <property type="entry name" value="WW"/>
    <property type="match status" value="1"/>
</dbReference>
<sequence length="40" mass="4766">MPKRRSLPLPNGWDVGRDLDGRTYFIDHVNRLTTWVDPRD</sequence>
<dbReference type="AlphaFoldDB" id="A0A1V9XHI0"/>
<dbReference type="Proteomes" id="UP000192247">
    <property type="component" value="Unassembled WGS sequence"/>
</dbReference>
<comment type="caution">
    <text evidence="2">The sequence shown here is derived from an EMBL/GenBank/DDBJ whole genome shotgun (WGS) entry which is preliminary data.</text>
</comment>